<dbReference type="Pfam" id="PF00459">
    <property type="entry name" value="Inositol_P"/>
    <property type="match status" value="1"/>
</dbReference>
<proteinExistence type="inferred from homology"/>
<organism evidence="2 3">
    <name type="scientific">Ignatzschineria ureiclastica</name>
    <dbReference type="NCBI Taxonomy" id="472582"/>
    <lineage>
        <taxon>Bacteria</taxon>
        <taxon>Pseudomonadati</taxon>
        <taxon>Pseudomonadota</taxon>
        <taxon>Gammaproteobacteria</taxon>
        <taxon>Cardiobacteriales</taxon>
        <taxon>Ignatzschineriaceae</taxon>
        <taxon>Ignatzschineria</taxon>
    </lineage>
</organism>
<reference evidence="3" key="1">
    <citation type="submission" date="2018-05" db="EMBL/GenBank/DDBJ databases">
        <title>Ignatzschineria dubaiensis sp. nov., isolated from necrotic foot tissues of dromedaries (Camelus dromedarius) and associated maggots in Dubai, United Arab Emirates.</title>
        <authorList>
            <person name="Tsang C.C."/>
            <person name="Tang J.Y.M."/>
            <person name="Fong J.Y.H."/>
            <person name="Kinne J."/>
            <person name="Lee H.H."/>
            <person name="Joseph M."/>
            <person name="Jose S."/>
            <person name="Schuster R.K."/>
            <person name="Tang Y."/>
            <person name="Sivakumar S."/>
            <person name="Chen J.H.K."/>
            <person name="Teng J.L.L."/>
            <person name="Lau S.K.P."/>
            <person name="Wernery U."/>
            <person name="Woo P.C.Y."/>
        </authorList>
    </citation>
    <scope>NUCLEOTIDE SEQUENCE [LARGE SCALE GENOMIC DNA]</scope>
    <source>
        <strain evidence="3">KCTC 22644</strain>
    </source>
</reference>
<dbReference type="Proteomes" id="UP000245020">
    <property type="component" value="Unassembled WGS sequence"/>
</dbReference>
<protein>
    <recommendedName>
        <fullName evidence="4">Inositol monophosphatase</fullName>
    </recommendedName>
</protein>
<sequence length="256" mass="28596">MSSFTQVARQAAIESGRHIRSIYYRLERLNLEQRADDALFQQFYESIENNVIEGLLGFYPDHSYYANFHPGKVTDSRFSWYVSLSGAENFRQMKSHFSITVALEMDGELQSAVIYDPIANKIVAEASKGDGVLCEDEEQRVRLGKSDGKIENAALLTAVAPLDQEITRFGAMLRRARMQRILGDFAKDSALVIKGEYSAYYAATFDLATLKAVQLIAREAGLLVTDYRGNEDVAASGTVVVTHPKLLKELLQALQI</sequence>
<dbReference type="SUPFAM" id="SSF56655">
    <property type="entry name" value="Carbohydrate phosphatase"/>
    <property type="match status" value="1"/>
</dbReference>
<evidence type="ECO:0008006" key="4">
    <source>
        <dbReference type="Google" id="ProtNLM"/>
    </source>
</evidence>
<name>A0A2U2AEL8_9GAMM</name>
<dbReference type="AlphaFoldDB" id="A0A2U2AEL8"/>
<dbReference type="InterPro" id="IPR000760">
    <property type="entry name" value="Inositol_monophosphatase-like"/>
</dbReference>
<evidence type="ECO:0000256" key="1">
    <source>
        <dbReference type="ARBA" id="ARBA00009759"/>
    </source>
</evidence>
<dbReference type="PANTHER" id="PTHR20854">
    <property type="entry name" value="INOSITOL MONOPHOSPHATASE"/>
    <property type="match status" value="1"/>
</dbReference>
<dbReference type="GO" id="GO:0008934">
    <property type="term" value="F:inositol monophosphate 1-phosphatase activity"/>
    <property type="evidence" value="ECO:0007669"/>
    <property type="project" value="TreeGrafter"/>
</dbReference>
<dbReference type="GO" id="GO:0007165">
    <property type="term" value="P:signal transduction"/>
    <property type="evidence" value="ECO:0007669"/>
    <property type="project" value="TreeGrafter"/>
</dbReference>
<dbReference type="Gene3D" id="3.30.540.10">
    <property type="entry name" value="Fructose-1,6-Bisphosphatase, subunit A, domain 1"/>
    <property type="match status" value="1"/>
</dbReference>
<dbReference type="RefSeq" id="WP_109189009.1">
    <property type="nucleotide sequence ID" value="NZ_BMYA01000003.1"/>
</dbReference>
<dbReference type="Gene3D" id="3.40.190.80">
    <property type="match status" value="1"/>
</dbReference>
<comment type="similarity">
    <text evidence="1">Belongs to the inositol monophosphatase superfamily.</text>
</comment>
<dbReference type="PANTHER" id="PTHR20854:SF4">
    <property type="entry name" value="INOSITOL-1-MONOPHOSPHATASE-RELATED"/>
    <property type="match status" value="1"/>
</dbReference>
<evidence type="ECO:0000313" key="2">
    <source>
        <dbReference type="EMBL" id="PWD81105.1"/>
    </source>
</evidence>
<accession>A0A2U2AEL8</accession>
<dbReference type="EMBL" id="QEWQ01000003">
    <property type="protein sequence ID" value="PWD81105.1"/>
    <property type="molecule type" value="Genomic_DNA"/>
</dbReference>
<gene>
    <name evidence="2" type="ORF">DC083_04175</name>
</gene>
<comment type="caution">
    <text evidence="2">The sequence shown here is derived from an EMBL/GenBank/DDBJ whole genome shotgun (WGS) entry which is preliminary data.</text>
</comment>
<dbReference type="GO" id="GO:0006020">
    <property type="term" value="P:inositol metabolic process"/>
    <property type="evidence" value="ECO:0007669"/>
    <property type="project" value="TreeGrafter"/>
</dbReference>
<keyword evidence="3" id="KW-1185">Reference proteome</keyword>
<evidence type="ECO:0000313" key="3">
    <source>
        <dbReference type="Proteomes" id="UP000245020"/>
    </source>
</evidence>
<dbReference type="OrthoDB" id="9785695at2"/>